<accession>A0AA39YR13</accession>
<evidence type="ECO:0000256" key="1">
    <source>
        <dbReference type="SAM" id="MobiDB-lite"/>
    </source>
</evidence>
<keyword evidence="4" id="KW-1185">Reference proteome</keyword>
<dbReference type="EMBL" id="JAULSV010000001">
    <property type="protein sequence ID" value="KAK0655785.1"/>
    <property type="molecule type" value="Genomic_DNA"/>
</dbReference>
<feature type="compositionally biased region" description="Basic and acidic residues" evidence="1">
    <location>
        <begin position="135"/>
        <end position="164"/>
    </location>
</feature>
<comment type="caution">
    <text evidence="3">The sequence shown here is derived from an EMBL/GenBank/DDBJ whole genome shotgun (WGS) entry which is preliminary data.</text>
</comment>
<gene>
    <name evidence="3" type="ORF">B0T16DRAFT_384596</name>
</gene>
<feature type="compositionally biased region" description="Basic residues" evidence="1">
    <location>
        <begin position="240"/>
        <end position="250"/>
    </location>
</feature>
<sequence length="544" mass="64574">MSSRSRVGFEDDYYRGRQDRDDVEVRIRERSRSRDRLPAFMREDLRRPEPGPLVLRQREIETTERRRRSPSPVRVRETRIVRARSVSPLPQPRRTEEDLRYRTVVREPSRGPDLERLRTRILERDRSSSSSPSPDRSRVRARIVERGRSPSPVHERIRIVEKSRERRPRSPSPSPPPQVIKGPVIEREVITHYRDIDHGVVSVRPPSPLPAPRRREREKDRDTEIDIYTSRHETEVDIHKHSHSHSRHRSPSRERVSRPVHRHDDLSVHSDRRHLHVDIDAHRSHSRTRRAHSEAPPRHHDYDEAREITSRIDARGKMGEAHNGITKDWTIVDVPPGTERVRMDGAGGASAEVTWQKYSGVRRSRFIPDRDESTVVSSTTSLSERQDSRRGSRLSVAIYDKDGRDRDIDVEKVTDRRVSIRAPPSPAPQRSEMWTEITKDLVIREAIEEMGYEYEETEYFFYVMTYLKYEDVLQLVQLSDAVRQARKDRVHEIQWERSYQNEWDREYRIHAHSHHHHDGGRRRRHDDDRTTEITYEHRGSRHYH</sequence>
<evidence type="ECO:0000313" key="4">
    <source>
        <dbReference type="Proteomes" id="UP001174936"/>
    </source>
</evidence>
<feature type="region of interest" description="Disordered" evidence="1">
    <location>
        <begin position="36"/>
        <end position="183"/>
    </location>
</feature>
<feature type="compositionally biased region" description="Basic and acidic residues" evidence="1">
    <location>
        <begin position="93"/>
        <end position="127"/>
    </location>
</feature>
<dbReference type="Proteomes" id="UP001174936">
    <property type="component" value="Unassembled WGS sequence"/>
</dbReference>
<feature type="region of interest" description="Disordered" evidence="1">
    <location>
        <begin position="514"/>
        <end position="544"/>
    </location>
</feature>
<feature type="region of interest" description="Disordered" evidence="1">
    <location>
        <begin position="196"/>
        <end position="221"/>
    </location>
</feature>
<feature type="region of interest" description="Disordered" evidence="1">
    <location>
        <begin position="282"/>
        <end position="305"/>
    </location>
</feature>
<proteinExistence type="predicted"/>
<feature type="region of interest" description="Disordered" evidence="1">
    <location>
        <begin position="235"/>
        <end position="261"/>
    </location>
</feature>
<feature type="compositionally biased region" description="Basic and acidic residues" evidence="1">
    <location>
        <begin position="291"/>
        <end position="305"/>
    </location>
</feature>
<protein>
    <recommendedName>
        <fullName evidence="2">DUF8035 domain-containing protein</fullName>
    </recommendedName>
</protein>
<dbReference type="Pfam" id="PF26118">
    <property type="entry name" value="DUF8035"/>
    <property type="match status" value="1"/>
</dbReference>
<feature type="compositionally biased region" description="Basic and acidic residues" evidence="1">
    <location>
        <begin position="36"/>
        <end position="49"/>
    </location>
</feature>
<organism evidence="3 4">
    <name type="scientific">Cercophora newfieldiana</name>
    <dbReference type="NCBI Taxonomy" id="92897"/>
    <lineage>
        <taxon>Eukaryota</taxon>
        <taxon>Fungi</taxon>
        <taxon>Dikarya</taxon>
        <taxon>Ascomycota</taxon>
        <taxon>Pezizomycotina</taxon>
        <taxon>Sordariomycetes</taxon>
        <taxon>Sordariomycetidae</taxon>
        <taxon>Sordariales</taxon>
        <taxon>Lasiosphaeriaceae</taxon>
        <taxon>Cercophora</taxon>
    </lineage>
</organism>
<dbReference type="InterPro" id="IPR058348">
    <property type="entry name" value="DUF8035"/>
</dbReference>
<feature type="compositionally biased region" description="Basic and acidic residues" evidence="1">
    <location>
        <begin position="525"/>
        <end position="538"/>
    </location>
</feature>
<evidence type="ECO:0000313" key="3">
    <source>
        <dbReference type="EMBL" id="KAK0655785.1"/>
    </source>
</evidence>
<feature type="compositionally biased region" description="Basic and acidic residues" evidence="1">
    <location>
        <begin position="251"/>
        <end position="261"/>
    </location>
</feature>
<name>A0AA39YR13_9PEZI</name>
<evidence type="ECO:0000259" key="2">
    <source>
        <dbReference type="Pfam" id="PF26118"/>
    </source>
</evidence>
<feature type="domain" description="DUF8035" evidence="2">
    <location>
        <begin position="432"/>
        <end position="485"/>
    </location>
</feature>
<reference evidence="3" key="1">
    <citation type="submission" date="2023-06" db="EMBL/GenBank/DDBJ databases">
        <title>Genome-scale phylogeny and comparative genomics of the fungal order Sordariales.</title>
        <authorList>
            <consortium name="Lawrence Berkeley National Laboratory"/>
            <person name="Hensen N."/>
            <person name="Bonometti L."/>
            <person name="Westerberg I."/>
            <person name="Brannstrom I.O."/>
            <person name="Guillou S."/>
            <person name="Cros-Aarteil S."/>
            <person name="Calhoun S."/>
            <person name="Haridas S."/>
            <person name="Kuo A."/>
            <person name="Mondo S."/>
            <person name="Pangilinan J."/>
            <person name="Riley R."/>
            <person name="Labutti K."/>
            <person name="Andreopoulos B."/>
            <person name="Lipzen A."/>
            <person name="Chen C."/>
            <person name="Yanf M."/>
            <person name="Daum C."/>
            <person name="Ng V."/>
            <person name="Clum A."/>
            <person name="Steindorff A."/>
            <person name="Ohm R."/>
            <person name="Martin F."/>
            <person name="Silar P."/>
            <person name="Natvig D."/>
            <person name="Lalanne C."/>
            <person name="Gautier V."/>
            <person name="Ament-Velasquez S.L."/>
            <person name="Kruys A."/>
            <person name="Hutchinson M.I."/>
            <person name="Powell A.J."/>
            <person name="Barry K."/>
            <person name="Miller A.N."/>
            <person name="Grigoriev I.V."/>
            <person name="Debuchy R."/>
            <person name="Gladieux P."/>
            <person name="Thoren M.H."/>
            <person name="Johannesson H."/>
        </authorList>
    </citation>
    <scope>NUCLEOTIDE SEQUENCE</scope>
    <source>
        <strain evidence="3">SMH2532-1</strain>
    </source>
</reference>
<feature type="compositionally biased region" description="Basic residues" evidence="1">
    <location>
        <begin position="514"/>
        <end position="524"/>
    </location>
</feature>
<dbReference type="AlphaFoldDB" id="A0AA39YR13"/>